<evidence type="ECO:0000259" key="6">
    <source>
        <dbReference type="Pfam" id="PF00924"/>
    </source>
</evidence>
<evidence type="ECO:0000256" key="2">
    <source>
        <dbReference type="ARBA" id="ARBA00022692"/>
    </source>
</evidence>
<comment type="subcellular location">
    <subcellularLocation>
        <location evidence="1">Membrane</location>
    </subcellularLocation>
</comment>
<keyword evidence="4 5" id="KW-0472">Membrane</keyword>
<feature type="transmembrane region" description="Helical" evidence="5">
    <location>
        <begin position="96"/>
        <end position="114"/>
    </location>
</feature>
<evidence type="ECO:0000256" key="5">
    <source>
        <dbReference type="SAM" id="Phobius"/>
    </source>
</evidence>
<dbReference type="PANTHER" id="PTHR30566:SF25">
    <property type="entry name" value="INNER MEMBRANE PROTEIN"/>
    <property type="match status" value="1"/>
</dbReference>
<dbReference type="InterPro" id="IPR023408">
    <property type="entry name" value="MscS_beta-dom_sf"/>
</dbReference>
<evidence type="ECO:0000256" key="1">
    <source>
        <dbReference type="ARBA" id="ARBA00004370"/>
    </source>
</evidence>
<accession>A0A109JMZ2</accession>
<keyword evidence="3 5" id="KW-1133">Transmembrane helix</keyword>
<dbReference type="EMBL" id="LNCU01000088">
    <property type="protein sequence ID" value="KWV51793.1"/>
    <property type="molecule type" value="Genomic_DNA"/>
</dbReference>
<protein>
    <submittedName>
        <fullName evidence="7">Mechanosensitive ion channel protein MscS</fullName>
    </submittedName>
</protein>
<dbReference type="Gene3D" id="1.10.287.1260">
    <property type="match status" value="1"/>
</dbReference>
<dbReference type="GO" id="GO:0008381">
    <property type="term" value="F:mechanosensitive monoatomic ion channel activity"/>
    <property type="evidence" value="ECO:0007669"/>
    <property type="project" value="UniProtKB-ARBA"/>
</dbReference>
<proteinExistence type="predicted"/>
<dbReference type="RefSeq" id="WP_066510443.1">
    <property type="nucleotide sequence ID" value="NZ_LNCU01000088.1"/>
</dbReference>
<evidence type="ECO:0000313" key="7">
    <source>
        <dbReference type="EMBL" id="KWV51793.1"/>
    </source>
</evidence>
<dbReference type="OrthoDB" id="9792218at2"/>
<reference evidence="7 8" key="1">
    <citation type="submission" date="2015-11" db="EMBL/GenBank/DDBJ databases">
        <title>Draft Genome Sequence of the Strain BR 10303 (Bradyrhizobium sp.) isolated from nodules of Centrolobium paraense.</title>
        <authorList>
            <person name="Zelli J.E."/>
            <person name="Simoes-Araujo J.L."/>
            <person name="Barauna A.C."/>
            <person name="Silva K."/>
        </authorList>
    </citation>
    <scope>NUCLEOTIDE SEQUENCE [LARGE SCALE GENOMIC DNA]</scope>
    <source>
        <strain evidence="7 8">BR 10303</strain>
    </source>
</reference>
<feature type="transmembrane region" description="Helical" evidence="5">
    <location>
        <begin position="171"/>
        <end position="190"/>
    </location>
</feature>
<dbReference type="Proteomes" id="UP000057737">
    <property type="component" value="Unassembled WGS sequence"/>
</dbReference>
<evidence type="ECO:0000256" key="4">
    <source>
        <dbReference type="ARBA" id="ARBA00023136"/>
    </source>
</evidence>
<evidence type="ECO:0000313" key="8">
    <source>
        <dbReference type="Proteomes" id="UP000057737"/>
    </source>
</evidence>
<keyword evidence="8" id="KW-1185">Reference proteome</keyword>
<name>A0A109JMZ2_9BRAD</name>
<dbReference type="PANTHER" id="PTHR30566">
    <property type="entry name" value="YNAI-RELATED MECHANOSENSITIVE ION CHANNEL"/>
    <property type="match status" value="1"/>
</dbReference>
<dbReference type="AlphaFoldDB" id="A0A109JMZ2"/>
<dbReference type="Gene3D" id="2.30.30.60">
    <property type="match status" value="1"/>
</dbReference>
<feature type="domain" description="Mechanosensitive ion channel MscS" evidence="6">
    <location>
        <begin position="193"/>
        <end position="259"/>
    </location>
</feature>
<dbReference type="SUPFAM" id="SSF50182">
    <property type="entry name" value="Sm-like ribonucleoproteins"/>
    <property type="match status" value="1"/>
</dbReference>
<comment type="caution">
    <text evidence="7">The sequence shown here is derived from an EMBL/GenBank/DDBJ whole genome shotgun (WGS) entry which is preliminary data.</text>
</comment>
<dbReference type="InterPro" id="IPR010920">
    <property type="entry name" value="LSM_dom_sf"/>
</dbReference>
<sequence length="383" mass="42617">MQDVRDILTRLEHTFRWVPDWVFGLALITAAVAVALVVHSIAQRIVHRMVGPKNSVAPMLLDRTSGPTRLALCLAAVALVLPLAPLDDLLRQALGHFFGVSVIALVGWISIRAVDMASVRYLDKFRLDVAENFLARKHVTQVRVFKRVTDTLIIIIAVSTALMTFDSVRQYGVSLFASAGAAGLIVGLAARPLLSNLIAGLQIAITQPIRIEDAVIIENEWGWVEDIASTYVVIRLWDWRRMVVPLSYFIERPFQNWTRDAQSLIGAIALHVDYSADVPAIRKKLEQVAKDSRLWDGAVVNLQVIDTHPRTIELRALVSARNAPQSWDLRCEIREKLLAFIRDEMPQALPRDRAILAPAVDDFGRAFLRGAPARGRAAAPSRN</sequence>
<evidence type="ECO:0000256" key="3">
    <source>
        <dbReference type="ARBA" id="ARBA00022989"/>
    </source>
</evidence>
<keyword evidence="2 5" id="KW-0812">Transmembrane</keyword>
<dbReference type="GO" id="GO:0016020">
    <property type="term" value="C:membrane"/>
    <property type="evidence" value="ECO:0007669"/>
    <property type="project" value="UniProtKB-SubCell"/>
</dbReference>
<organism evidence="7 8">
    <name type="scientific">Bradyrhizobium macuxiense</name>
    <dbReference type="NCBI Taxonomy" id="1755647"/>
    <lineage>
        <taxon>Bacteria</taxon>
        <taxon>Pseudomonadati</taxon>
        <taxon>Pseudomonadota</taxon>
        <taxon>Alphaproteobacteria</taxon>
        <taxon>Hyphomicrobiales</taxon>
        <taxon>Nitrobacteraceae</taxon>
        <taxon>Bradyrhizobium</taxon>
    </lineage>
</organism>
<dbReference type="Pfam" id="PF00924">
    <property type="entry name" value="MS_channel_2nd"/>
    <property type="match status" value="1"/>
</dbReference>
<feature type="transmembrane region" description="Helical" evidence="5">
    <location>
        <begin position="21"/>
        <end position="46"/>
    </location>
</feature>
<gene>
    <name evidence="7" type="ORF">AS156_11955</name>
</gene>
<dbReference type="InterPro" id="IPR006685">
    <property type="entry name" value="MscS_channel_2nd"/>
</dbReference>